<feature type="transmembrane region" description="Helical" evidence="7">
    <location>
        <begin position="95"/>
        <end position="115"/>
    </location>
</feature>
<feature type="transmembrane region" description="Helical" evidence="7">
    <location>
        <begin position="152"/>
        <end position="169"/>
    </location>
</feature>
<dbReference type="PANTHER" id="PTHR30250:SF10">
    <property type="entry name" value="LIPOPOLYSACCHARIDE BIOSYNTHESIS PROTEIN WZXC"/>
    <property type="match status" value="1"/>
</dbReference>
<dbReference type="Pfam" id="PF13440">
    <property type="entry name" value="Polysacc_synt_3"/>
    <property type="match status" value="1"/>
</dbReference>
<feature type="transmembrane region" description="Helical" evidence="7">
    <location>
        <begin position="190"/>
        <end position="208"/>
    </location>
</feature>
<feature type="transmembrane region" description="Helical" evidence="7">
    <location>
        <begin position="64"/>
        <end position="89"/>
    </location>
</feature>
<comment type="similarity">
    <text evidence="2">Belongs to the polysaccharide synthase family.</text>
</comment>
<dbReference type="GO" id="GO:0005886">
    <property type="term" value="C:plasma membrane"/>
    <property type="evidence" value="ECO:0007669"/>
    <property type="project" value="UniProtKB-SubCell"/>
</dbReference>
<feature type="transmembrane region" description="Helical" evidence="7">
    <location>
        <begin position="214"/>
        <end position="239"/>
    </location>
</feature>
<feature type="transmembrane region" description="Helical" evidence="7">
    <location>
        <begin position="274"/>
        <end position="290"/>
    </location>
</feature>
<keyword evidence="5 7" id="KW-1133">Transmembrane helix</keyword>
<evidence type="ECO:0000256" key="1">
    <source>
        <dbReference type="ARBA" id="ARBA00004651"/>
    </source>
</evidence>
<evidence type="ECO:0000256" key="7">
    <source>
        <dbReference type="SAM" id="Phobius"/>
    </source>
</evidence>
<dbReference type="PANTHER" id="PTHR30250">
    <property type="entry name" value="PST FAMILY PREDICTED COLANIC ACID TRANSPORTER"/>
    <property type="match status" value="1"/>
</dbReference>
<feature type="transmembrane region" description="Helical" evidence="7">
    <location>
        <begin position="397"/>
        <end position="415"/>
    </location>
</feature>
<comment type="subcellular location">
    <subcellularLocation>
        <location evidence="1">Cell membrane</location>
        <topology evidence="1">Multi-pass membrane protein</topology>
    </subcellularLocation>
</comment>
<evidence type="ECO:0000256" key="2">
    <source>
        <dbReference type="ARBA" id="ARBA00007430"/>
    </source>
</evidence>
<feature type="transmembrane region" description="Helical" evidence="7">
    <location>
        <begin position="127"/>
        <end position="146"/>
    </location>
</feature>
<feature type="transmembrane region" description="Helical" evidence="7">
    <location>
        <begin position="366"/>
        <end position="385"/>
    </location>
</feature>
<evidence type="ECO:0000256" key="4">
    <source>
        <dbReference type="ARBA" id="ARBA00022692"/>
    </source>
</evidence>
<dbReference type="AlphaFoldDB" id="A0A1J5S6X0"/>
<dbReference type="InterPro" id="IPR050833">
    <property type="entry name" value="Poly_Biosynth_Transport"/>
</dbReference>
<evidence type="ECO:0000256" key="6">
    <source>
        <dbReference type="ARBA" id="ARBA00023136"/>
    </source>
</evidence>
<comment type="caution">
    <text evidence="8">The sequence shown here is derived from an EMBL/GenBank/DDBJ whole genome shotgun (WGS) entry which is preliminary data.</text>
</comment>
<keyword evidence="4 7" id="KW-0812">Transmembrane</keyword>
<gene>
    <name evidence="8" type="primary">wzxC_3</name>
    <name evidence="8" type="ORF">GALL_179960</name>
</gene>
<keyword evidence="3" id="KW-1003">Cell membrane</keyword>
<proteinExistence type="inferred from homology"/>
<feature type="transmembrane region" description="Helical" evidence="7">
    <location>
        <begin position="341"/>
        <end position="360"/>
    </location>
</feature>
<feature type="transmembrane region" description="Helical" evidence="7">
    <location>
        <begin position="310"/>
        <end position="329"/>
    </location>
</feature>
<protein>
    <submittedName>
        <fullName evidence="8">Lipopolysaccharide biosynthesis protein WzxC</fullName>
    </submittedName>
</protein>
<reference evidence="8" key="1">
    <citation type="submission" date="2016-10" db="EMBL/GenBank/DDBJ databases">
        <title>Sequence of Gallionella enrichment culture.</title>
        <authorList>
            <person name="Poehlein A."/>
            <person name="Muehling M."/>
            <person name="Daniel R."/>
        </authorList>
    </citation>
    <scope>NUCLEOTIDE SEQUENCE</scope>
</reference>
<feature type="transmembrane region" description="Helical" evidence="7">
    <location>
        <begin position="22"/>
        <end position="44"/>
    </location>
</feature>
<organism evidence="8">
    <name type="scientific">mine drainage metagenome</name>
    <dbReference type="NCBI Taxonomy" id="410659"/>
    <lineage>
        <taxon>unclassified sequences</taxon>
        <taxon>metagenomes</taxon>
        <taxon>ecological metagenomes</taxon>
    </lineage>
</organism>
<dbReference type="EMBL" id="MLJW01000100">
    <property type="protein sequence ID" value="OIQ99980.1"/>
    <property type="molecule type" value="Genomic_DNA"/>
</dbReference>
<evidence type="ECO:0000256" key="3">
    <source>
        <dbReference type="ARBA" id="ARBA00022475"/>
    </source>
</evidence>
<sequence>MSSQVLRLGGNLILTRLLFPEAFGLMAIVQSVIAGMAMLSDLGIETSIIHNKRGHETAFVNTAWTMQVIQSVIIWIMLCIVAPLIASYYSQPMLASLMPAVGFGSVIGGFASTKLALINRSLLMKKLVLIEVGSNALGLFVMILWAWIDHSIWALVGGGLLSAFAKTAASHLLLEGDHNKFAWDRDSAKAMFGFGQWVLVSSILTFIAGEGNKLLVGAFLGVKLLAFFTLASTMSLVFWQIAQQVNSRVLFPAYSEVVRERPERLRAVAARSRLFLIIPGWLIAFFFVLWGDHFMWLLYDQRYAESGNMLRLLAMGSLMGVVGGSYNGLLWAKGMVRISTVVLAVQISVQVLGMILGHHFLGEQGVVLSVAVVSWILYPVQAYIHGRIGLWDPRVDMPFIAISILVVAMNFTGVFRHV</sequence>
<name>A0A1J5S6X0_9ZZZZ</name>
<keyword evidence="6 7" id="KW-0472">Membrane</keyword>
<evidence type="ECO:0000313" key="8">
    <source>
        <dbReference type="EMBL" id="OIQ99980.1"/>
    </source>
</evidence>
<accession>A0A1J5S6X0</accession>
<evidence type="ECO:0000256" key="5">
    <source>
        <dbReference type="ARBA" id="ARBA00022989"/>
    </source>
</evidence>